<evidence type="ECO:0000256" key="12">
    <source>
        <dbReference type="PIRNR" id="PIRNR000109"/>
    </source>
</evidence>
<evidence type="ECO:0000256" key="3">
    <source>
        <dbReference type="ARBA" id="ARBA00008419"/>
    </source>
</evidence>
<dbReference type="SUPFAM" id="SSF48179">
    <property type="entry name" value="6-phosphogluconate dehydrogenase C-terminal domain-like"/>
    <property type="match status" value="1"/>
</dbReference>
<comment type="similarity">
    <text evidence="3 12 15">Belongs to the 6-phosphogluconate dehydrogenase family.</text>
</comment>
<evidence type="ECO:0000256" key="6">
    <source>
        <dbReference type="ARBA" id="ARBA00018193"/>
    </source>
</evidence>
<feature type="binding site" description="in other chain" evidence="14">
    <location>
        <position position="197"/>
    </location>
    <ligand>
        <name>substrate</name>
        <note>ligand shared between dimeric partners</note>
    </ligand>
</feature>
<gene>
    <name evidence="17" type="ORF">C0081_03840</name>
</gene>
<dbReference type="PROSITE" id="PS00461">
    <property type="entry name" value="6PGD"/>
    <property type="match status" value="1"/>
</dbReference>
<dbReference type="InterPro" id="IPR006114">
    <property type="entry name" value="6PGDH_C"/>
</dbReference>
<sequence>MGRHNIGIVGLGVMGRNLALNFADKGFEVAVFDPWEKARESFAEQLANEVNTDLTKQVTLVDSKRSLVDELASPRFILFMVKAGEPVDAMIQSFIPLLKRGDSLIDGGNSHFQETIIRERLLNEKGMHFFGIGISGGEEGARNGPSMMAGGNKDAYERARPMLDAIAAKYEDAPCCALVGSDGAGHFVKTVHNGIEYAIMQIISEAYMIMRDVYHLDAQWCGRVFDEWNETDLQSYLIEISAKVLQKKDDLGSGALIDMIMDNAGQKGTGRWSSEAALHYGVPAITIAESVFARSMAAMKDERVFASAKLEGPRCNAAVAAGSSIGSLRNAVVAAVIVAYAQGLGLITAASKEQKWDIDITEVAKIWRNGCVIRASMLDDIAKAYLETPDLANLMCAPVFAQKLADCQKDWRSCLHLAIKQGVPIPALSSAVAYYDGYRSARLSANLLQGQRDFFGAHTYERIDREGLFHTQW</sequence>
<evidence type="ECO:0000256" key="15">
    <source>
        <dbReference type="RuleBase" id="RU000485"/>
    </source>
</evidence>
<dbReference type="GO" id="GO:0019521">
    <property type="term" value="P:D-gluconate metabolic process"/>
    <property type="evidence" value="ECO:0007669"/>
    <property type="project" value="UniProtKB-KW"/>
</dbReference>
<dbReference type="SUPFAM" id="SSF51735">
    <property type="entry name" value="NAD(P)-binding Rossmann-fold domains"/>
    <property type="match status" value="1"/>
</dbReference>
<evidence type="ECO:0000256" key="5">
    <source>
        <dbReference type="ARBA" id="ARBA00013011"/>
    </source>
</evidence>
<dbReference type="Pfam" id="PF00393">
    <property type="entry name" value="6PGD"/>
    <property type="match status" value="1"/>
</dbReference>
<feature type="binding site" description="in other chain" evidence="14">
    <location>
        <position position="109"/>
    </location>
    <ligand>
        <name>substrate</name>
        <note>ligand shared between dimeric partners</note>
    </ligand>
</feature>
<reference evidence="17 18" key="1">
    <citation type="submission" date="2018-01" db="EMBL/GenBank/DDBJ databases">
        <title>The draft genome sequence of Cohaesibacter sp. H1304.</title>
        <authorList>
            <person name="Wang N.-N."/>
            <person name="Du Z.-J."/>
        </authorList>
    </citation>
    <scope>NUCLEOTIDE SEQUENCE [LARGE SCALE GENOMIC DNA]</scope>
    <source>
        <strain evidence="17 18">H1304</strain>
    </source>
</reference>
<dbReference type="PANTHER" id="PTHR11811">
    <property type="entry name" value="6-PHOSPHOGLUCONATE DEHYDROGENASE"/>
    <property type="match status" value="1"/>
</dbReference>
<dbReference type="RefSeq" id="WP_101532494.1">
    <property type="nucleotide sequence ID" value="NZ_PKUQ01000003.1"/>
</dbReference>
<comment type="caution">
    <text evidence="17">The sequence shown here is derived from an EMBL/GenBank/DDBJ whole genome shotgun (WGS) entry which is preliminary data.</text>
</comment>
<evidence type="ECO:0000313" key="18">
    <source>
        <dbReference type="Proteomes" id="UP000234881"/>
    </source>
</evidence>
<feature type="domain" description="6-phosphogluconate dehydrogenase C-terminal" evidence="16">
    <location>
        <begin position="185"/>
        <end position="473"/>
    </location>
</feature>
<dbReference type="InterPro" id="IPR006113">
    <property type="entry name" value="6PGDH_Gnd/GntZ"/>
</dbReference>
<feature type="binding site" description="in other chain" evidence="14">
    <location>
        <position position="267"/>
    </location>
    <ligand>
        <name>substrate</name>
        <note>ligand shared between dimeric partners</note>
    </ligand>
</feature>
<dbReference type="InterPro" id="IPR013328">
    <property type="entry name" value="6PGD_dom2"/>
</dbReference>
<keyword evidence="10 12" id="KW-0570">Pentose shunt</keyword>
<dbReference type="UniPathway" id="UPA00115">
    <property type="reaction ID" value="UER00410"/>
</dbReference>
<dbReference type="InterPro" id="IPR036291">
    <property type="entry name" value="NAD(P)-bd_dom_sf"/>
</dbReference>
<comment type="pathway">
    <text evidence="2 12 15">Carbohydrate degradation; pentose phosphate pathway; D-ribulose 5-phosphate from D-glucose 6-phosphate (oxidative stage): step 3/3.</text>
</comment>
<organism evidence="17 18">
    <name type="scientific">Cohaesibacter celericrescens</name>
    <dbReference type="NCBI Taxonomy" id="2067669"/>
    <lineage>
        <taxon>Bacteria</taxon>
        <taxon>Pseudomonadati</taxon>
        <taxon>Pseudomonadota</taxon>
        <taxon>Alphaproteobacteria</taxon>
        <taxon>Hyphomicrobiales</taxon>
        <taxon>Cohaesibacteraceae</taxon>
    </lineage>
</organism>
<dbReference type="InterPro" id="IPR008927">
    <property type="entry name" value="6-PGluconate_DH-like_C_sf"/>
</dbReference>
<dbReference type="GO" id="GO:0004616">
    <property type="term" value="F:phosphogluconate dehydrogenase (decarboxylating) activity"/>
    <property type="evidence" value="ECO:0007669"/>
    <property type="project" value="UniProtKB-EC"/>
</dbReference>
<evidence type="ECO:0000259" key="16">
    <source>
        <dbReference type="SMART" id="SM01350"/>
    </source>
</evidence>
<dbReference type="Gene3D" id="1.20.5.320">
    <property type="entry name" value="6-Phosphogluconate Dehydrogenase, domain 3"/>
    <property type="match status" value="1"/>
</dbReference>
<feature type="active site" description="Proton donor" evidence="13">
    <location>
        <position position="196"/>
    </location>
</feature>
<dbReference type="AlphaFoldDB" id="A0A2N5XVR7"/>
<evidence type="ECO:0000256" key="10">
    <source>
        <dbReference type="ARBA" id="ARBA00023126"/>
    </source>
</evidence>
<dbReference type="SMART" id="SM01350">
    <property type="entry name" value="6PGD"/>
    <property type="match status" value="1"/>
</dbReference>
<evidence type="ECO:0000256" key="7">
    <source>
        <dbReference type="ARBA" id="ARBA00022857"/>
    </source>
</evidence>
<keyword evidence="9 15" id="KW-0311">Gluconate utilization</keyword>
<dbReference type="NCBIfam" id="NF006765">
    <property type="entry name" value="PRK09287.1"/>
    <property type="match status" value="1"/>
</dbReference>
<evidence type="ECO:0000256" key="8">
    <source>
        <dbReference type="ARBA" id="ARBA00023002"/>
    </source>
</evidence>
<feature type="binding site" evidence="14">
    <location>
        <position position="458"/>
    </location>
    <ligand>
        <name>substrate</name>
        <note>ligand shared between dimeric partners</note>
    </ligand>
</feature>
<dbReference type="Pfam" id="PF03446">
    <property type="entry name" value="NAD_binding_2"/>
    <property type="match status" value="1"/>
</dbReference>
<evidence type="ECO:0000256" key="1">
    <source>
        <dbReference type="ARBA" id="ARBA00002526"/>
    </source>
</evidence>
<name>A0A2N5XVR7_9HYPH</name>
<feature type="active site" description="Proton acceptor" evidence="13">
    <location>
        <position position="189"/>
    </location>
</feature>
<dbReference type="OrthoDB" id="9804542at2"/>
<dbReference type="InterPro" id="IPR006183">
    <property type="entry name" value="Pgluconate_DH"/>
</dbReference>
<dbReference type="NCBIfam" id="TIGR00873">
    <property type="entry name" value="gnd"/>
    <property type="match status" value="1"/>
</dbReference>
<feature type="binding site" description="in other chain" evidence="14">
    <location>
        <position position="294"/>
    </location>
    <ligand>
        <name>substrate</name>
        <note>ligand shared between dimeric partners</note>
    </ligand>
</feature>
<feature type="binding site" description="in other chain" evidence="14">
    <location>
        <begin position="135"/>
        <end position="137"/>
    </location>
    <ligand>
        <name>substrate</name>
        <note>ligand shared between dimeric partners</note>
    </ligand>
</feature>
<proteinExistence type="inferred from homology"/>
<accession>A0A2N5XVR7</accession>
<dbReference type="Gene3D" id="1.10.1040.10">
    <property type="entry name" value="N-(1-d-carboxylethyl)-l-norvaline Dehydrogenase, domain 2"/>
    <property type="match status" value="1"/>
</dbReference>
<evidence type="ECO:0000256" key="14">
    <source>
        <dbReference type="PIRSR" id="PIRSR000109-2"/>
    </source>
</evidence>
<feature type="binding site" evidence="14">
    <location>
        <position position="452"/>
    </location>
    <ligand>
        <name>substrate</name>
        <note>ligand shared between dimeric partners</note>
    </ligand>
</feature>
<dbReference type="InterPro" id="IPR006115">
    <property type="entry name" value="6PGDH_NADP-bd"/>
</dbReference>
<evidence type="ECO:0000256" key="9">
    <source>
        <dbReference type="ARBA" id="ARBA00023064"/>
    </source>
</evidence>
<protein>
    <recommendedName>
        <fullName evidence="6 12">6-phosphogluconate dehydrogenase, decarboxylating</fullName>
        <ecNumber evidence="5 12">1.1.1.44</ecNumber>
    </recommendedName>
</protein>
<dbReference type="FunFam" id="1.20.5.320:FF:000001">
    <property type="entry name" value="6-phosphogluconate dehydrogenase, decarboxylating"/>
    <property type="match status" value="1"/>
</dbReference>
<comment type="catalytic activity">
    <reaction evidence="11 12 15">
        <text>6-phospho-D-gluconate + NADP(+) = D-ribulose 5-phosphate + CO2 + NADPH</text>
        <dbReference type="Rhea" id="RHEA:10116"/>
        <dbReference type="ChEBI" id="CHEBI:16526"/>
        <dbReference type="ChEBI" id="CHEBI:57783"/>
        <dbReference type="ChEBI" id="CHEBI:58121"/>
        <dbReference type="ChEBI" id="CHEBI:58349"/>
        <dbReference type="ChEBI" id="CHEBI:58759"/>
        <dbReference type="EC" id="1.1.1.44"/>
    </reaction>
</comment>
<comment type="function">
    <text evidence="1 12">Catalyzes the oxidative decarboxylation of 6-phosphogluconate to ribulose 5-phosphate and CO(2), with concomitant reduction of NADP to NADPH.</text>
</comment>
<evidence type="ECO:0000256" key="13">
    <source>
        <dbReference type="PIRSR" id="PIRSR000109-1"/>
    </source>
</evidence>
<evidence type="ECO:0000256" key="4">
    <source>
        <dbReference type="ARBA" id="ARBA00011738"/>
    </source>
</evidence>
<comment type="subunit">
    <text evidence="4 12">Homodimer.</text>
</comment>
<dbReference type="PRINTS" id="PR00076">
    <property type="entry name" value="6PGDHDRGNASE"/>
</dbReference>
<dbReference type="InterPro" id="IPR006184">
    <property type="entry name" value="6PGdom_BS"/>
</dbReference>
<dbReference type="Proteomes" id="UP000234881">
    <property type="component" value="Unassembled WGS sequence"/>
</dbReference>
<evidence type="ECO:0000313" key="17">
    <source>
        <dbReference type="EMBL" id="PLW78601.1"/>
    </source>
</evidence>
<feature type="binding site" description="in other chain" evidence="14">
    <location>
        <begin position="192"/>
        <end position="193"/>
    </location>
    <ligand>
        <name>substrate</name>
        <note>ligand shared between dimeric partners</note>
    </ligand>
</feature>
<dbReference type="PIRSF" id="PIRSF000109">
    <property type="entry name" value="6PGD"/>
    <property type="match status" value="1"/>
</dbReference>
<evidence type="ECO:0000256" key="2">
    <source>
        <dbReference type="ARBA" id="ARBA00004874"/>
    </source>
</evidence>
<keyword evidence="8 12" id="KW-0560">Oxidoreductase</keyword>
<keyword evidence="7 12" id="KW-0521">NADP</keyword>
<dbReference type="FunFam" id="1.10.1040.10:FF:000032">
    <property type="entry name" value="6-phosphogluconate dehydrogenase, decarboxylating"/>
    <property type="match status" value="1"/>
</dbReference>
<dbReference type="EMBL" id="PKUQ01000003">
    <property type="protein sequence ID" value="PLW78601.1"/>
    <property type="molecule type" value="Genomic_DNA"/>
</dbReference>
<evidence type="ECO:0000256" key="11">
    <source>
        <dbReference type="ARBA" id="ARBA00048640"/>
    </source>
</evidence>
<keyword evidence="18" id="KW-1185">Reference proteome</keyword>
<dbReference type="Gene3D" id="3.40.50.720">
    <property type="entry name" value="NAD(P)-binding Rossmann-like Domain"/>
    <property type="match status" value="1"/>
</dbReference>
<dbReference type="EC" id="1.1.1.44" evidence="5 12"/>
<dbReference type="GO" id="GO:0050661">
    <property type="term" value="F:NADP binding"/>
    <property type="evidence" value="ECO:0007669"/>
    <property type="project" value="InterPro"/>
</dbReference>
<dbReference type="GO" id="GO:0006098">
    <property type="term" value="P:pentose-phosphate shunt"/>
    <property type="evidence" value="ECO:0007669"/>
    <property type="project" value="UniProtKB-UniPathway"/>
</dbReference>